<name>A0A0B1TTL3_OESDE</name>
<protein>
    <submittedName>
        <fullName evidence="2">Uncharacterized protein</fullName>
    </submittedName>
</protein>
<evidence type="ECO:0000256" key="1">
    <source>
        <dbReference type="SAM" id="MobiDB-lite"/>
    </source>
</evidence>
<sequence length="75" mass="8658">MYIYLKIFLANPHSTLKITRRRTHGAFPLEYREPFSDAVKIAQERREEQDAISGRHAELHFTRTGASKENEGGNV</sequence>
<proteinExistence type="predicted"/>
<organism evidence="2 3">
    <name type="scientific">Oesophagostomum dentatum</name>
    <name type="common">Nodular worm</name>
    <dbReference type="NCBI Taxonomy" id="61180"/>
    <lineage>
        <taxon>Eukaryota</taxon>
        <taxon>Metazoa</taxon>
        <taxon>Ecdysozoa</taxon>
        <taxon>Nematoda</taxon>
        <taxon>Chromadorea</taxon>
        <taxon>Rhabditida</taxon>
        <taxon>Rhabditina</taxon>
        <taxon>Rhabditomorpha</taxon>
        <taxon>Strongyloidea</taxon>
        <taxon>Strongylidae</taxon>
        <taxon>Oesophagostomum</taxon>
    </lineage>
</organism>
<reference evidence="2 3" key="1">
    <citation type="submission" date="2014-03" db="EMBL/GenBank/DDBJ databases">
        <title>Draft genome of the hookworm Oesophagostomum dentatum.</title>
        <authorList>
            <person name="Mitreva M."/>
        </authorList>
    </citation>
    <scope>NUCLEOTIDE SEQUENCE [LARGE SCALE GENOMIC DNA]</scope>
    <source>
        <strain evidence="2 3">OD-Hann</strain>
    </source>
</reference>
<evidence type="ECO:0000313" key="2">
    <source>
        <dbReference type="EMBL" id="KHJ98765.1"/>
    </source>
</evidence>
<dbReference type="EMBL" id="KN549277">
    <property type="protein sequence ID" value="KHJ98765.1"/>
    <property type="molecule type" value="Genomic_DNA"/>
</dbReference>
<accession>A0A0B1TTL3</accession>
<keyword evidence="3" id="KW-1185">Reference proteome</keyword>
<feature type="region of interest" description="Disordered" evidence="1">
    <location>
        <begin position="47"/>
        <end position="75"/>
    </location>
</feature>
<dbReference type="OrthoDB" id="2384350at2759"/>
<gene>
    <name evidence="2" type="ORF">OESDEN_01266</name>
</gene>
<dbReference type="AlphaFoldDB" id="A0A0B1TTL3"/>
<evidence type="ECO:0000313" key="3">
    <source>
        <dbReference type="Proteomes" id="UP000053660"/>
    </source>
</evidence>
<dbReference type="Proteomes" id="UP000053660">
    <property type="component" value="Unassembled WGS sequence"/>
</dbReference>